<reference evidence="2" key="2">
    <citation type="submission" date="2020-08" db="EMBL/GenBank/DDBJ databases">
        <authorList>
            <person name="Chen M."/>
            <person name="Teng W."/>
            <person name="Zhao L."/>
            <person name="Hu C."/>
            <person name="Zhou Y."/>
            <person name="Han B."/>
            <person name="Song L."/>
            <person name="Shu W."/>
        </authorList>
    </citation>
    <scope>NUCLEOTIDE SEQUENCE</scope>
    <source>
        <strain evidence="2">FACHB-1375</strain>
    </source>
</reference>
<reference evidence="2" key="1">
    <citation type="journal article" date="2015" name="ISME J.">
        <title>Draft Genome Sequence of Streptomyces incarnatus NRRL8089, which Produces the Nucleoside Antibiotic Sinefungin.</title>
        <authorList>
            <person name="Oshima K."/>
            <person name="Hattori M."/>
            <person name="Shimizu H."/>
            <person name="Fukuda K."/>
            <person name="Nemoto M."/>
            <person name="Inagaki K."/>
            <person name="Tamura T."/>
        </authorList>
    </citation>
    <scope>NUCLEOTIDE SEQUENCE</scope>
    <source>
        <strain evidence="2">FACHB-1375</strain>
    </source>
</reference>
<evidence type="ECO:0000256" key="1">
    <source>
        <dbReference type="SAM" id="MobiDB-lite"/>
    </source>
</evidence>
<feature type="region of interest" description="Disordered" evidence="1">
    <location>
        <begin position="102"/>
        <end position="132"/>
    </location>
</feature>
<name>A0A926ZIY0_9CYAN</name>
<dbReference type="EMBL" id="JACJPW010000101">
    <property type="protein sequence ID" value="MBD2184958.1"/>
    <property type="molecule type" value="Genomic_DNA"/>
</dbReference>
<accession>A0A926ZIY0</accession>
<organism evidence="2 3">
    <name type="scientific">Aerosakkonema funiforme FACHB-1375</name>
    <dbReference type="NCBI Taxonomy" id="2949571"/>
    <lineage>
        <taxon>Bacteria</taxon>
        <taxon>Bacillati</taxon>
        <taxon>Cyanobacteriota</taxon>
        <taxon>Cyanophyceae</taxon>
        <taxon>Oscillatoriophycideae</taxon>
        <taxon>Aerosakkonematales</taxon>
        <taxon>Aerosakkonemataceae</taxon>
        <taxon>Aerosakkonema</taxon>
    </lineage>
</organism>
<comment type="caution">
    <text evidence="2">The sequence shown here is derived from an EMBL/GenBank/DDBJ whole genome shotgun (WGS) entry which is preliminary data.</text>
</comment>
<gene>
    <name evidence="2" type="ORF">H6G03_28455</name>
</gene>
<keyword evidence="3" id="KW-1185">Reference proteome</keyword>
<dbReference type="Proteomes" id="UP000641646">
    <property type="component" value="Unassembled WGS sequence"/>
</dbReference>
<dbReference type="RefSeq" id="WP_190472375.1">
    <property type="nucleotide sequence ID" value="NZ_JACJPW010000101.1"/>
</dbReference>
<evidence type="ECO:0000313" key="3">
    <source>
        <dbReference type="Proteomes" id="UP000641646"/>
    </source>
</evidence>
<feature type="compositionally biased region" description="Acidic residues" evidence="1">
    <location>
        <begin position="116"/>
        <end position="128"/>
    </location>
</feature>
<dbReference type="AlphaFoldDB" id="A0A926ZIY0"/>
<evidence type="ECO:0000313" key="2">
    <source>
        <dbReference type="EMBL" id="MBD2184958.1"/>
    </source>
</evidence>
<proteinExistence type="predicted"/>
<protein>
    <submittedName>
        <fullName evidence="2">Uncharacterized protein</fullName>
    </submittedName>
</protein>
<sequence length="145" mass="16738">MPKKPVELRVSRAEGTPEGNLLEFLKNYPSKSTDEMVLTACRAFWMPLALRRLGIYDEETIKAAAIEAKLELLKQAEFITQLFGLEPNMTWAREAILQPQEKLELKNQPSTIKPDELEEEEEEEDDFSDMPQVREFIKLPTELEA</sequence>